<name>A0A6J8AJ83_MYTCO</name>
<dbReference type="AlphaFoldDB" id="A0A6J8AJ83"/>
<evidence type="ECO:0000313" key="1">
    <source>
        <dbReference type="EMBL" id="CAC5369005.1"/>
    </source>
</evidence>
<evidence type="ECO:0000313" key="2">
    <source>
        <dbReference type="Proteomes" id="UP000507470"/>
    </source>
</evidence>
<proteinExistence type="predicted"/>
<dbReference type="EMBL" id="CACVKT020001547">
    <property type="protein sequence ID" value="CAC5369005.1"/>
    <property type="molecule type" value="Genomic_DNA"/>
</dbReference>
<sequence length="225" mass="25874">MTYNENLRQNAEDNVYYWVATFRQLTVEESNVHPSTTTGPILVKSTQQSTTTRDRTLELFNMTTERTTQTSANLPTKISTFFAKEENVTQSGTMSKSMKSEECIFFVDRQACVSGYQELNICIDKTKEQNVQESDNNETVKDPWETLARKAIESKLLKIPKSIKKIRRQTVATMEDEYDTPNPVIESNERHGLPVPYKSTSPLVITNRCNNLASRTFNRKQRTKK</sequence>
<organism evidence="1 2">
    <name type="scientific">Mytilus coruscus</name>
    <name type="common">Sea mussel</name>
    <dbReference type="NCBI Taxonomy" id="42192"/>
    <lineage>
        <taxon>Eukaryota</taxon>
        <taxon>Metazoa</taxon>
        <taxon>Spiralia</taxon>
        <taxon>Lophotrochozoa</taxon>
        <taxon>Mollusca</taxon>
        <taxon>Bivalvia</taxon>
        <taxon>Autobranchia</taxon>
        <taxon>Pteriomorphia</taxon>
        <taxon>Mytilida</taxon>
        <taxon>Mytiloidea</taxon>
        <taxon>Mytilidae</taxon>
        <taxon>Mytilinae</taxon>
        <taxon>Mytilus</taxon>
    </lineage>
</organism>
<gene>
    <name evidence="1" type="ORF">MCOR_8350</name>
</gene>
<protein>
    <submittedName>
        <fullName evidence="1">Uncharacterized protein</fullName>
    </submittedName>
</protein>
<reference evidence="1 2" key="1">
    <citation type="submission" date="2020-06" db="EMBL/GenBank/DDBJ databases">
        <authorList>
            <person name="Li R."/>
            <person name="Bekaert M."/>
        </authorList>
    </citation>
    <scope>NUCLEOTIDE SEQUENCE [LARGE SCALE GENOMIC DNA]</scope>
    <source>
        <strain evidence="2">wild</strain>
    </source>
</reference>
<keyword evidence="2" id="KW-1185">Reference proteome</keyword>
<accession>A0A6J8AJ83</accession>
<dbReference type="Proteomes" id="UP000507470">
    <property type="component" value="Unassembled WGS sequence"/>
</dbReference>